<dbReference type="EMBL" id="CAADFO010000114">
    <property type="protein sequence ID" value="VFK32492.1"/>
    <property type="molecule type" value="Genomic_DNA"/>
</dbReference>
<sequence length="44" mass="4882">MLRVLIAPKRKVQQGGSLRPSTIFLSVDMAFGLIQSTSCYELIL</sequence>
<accession>A0A450Y1H2</accession>
<organism evidence="2">
    <name type="scientific">Candidatus Kentrum sp. MB</name>
    <dbReference type="NCBI Taxonomy" id="2138164"/>
    <lineage>
        <taxon>Bacteria</taxon>
        <taxon>Pseudomonadati</taxon>
        <taxon>Pseudomonadota</taxon>
        <taxon>Gammaproteobacteria</taxon>
        <taxon>Candidatus Kentrum</taxon>
    </lineage>
</organism>
<evidence type="ECO:0000313" key="3">
    <source>
        <dbReference type="EMBL" id="VFK77029.1"/>
    </source>
</evidence>
<protein>
    <submittedName>
        <fullName evidence="2">Uncharacterized protein</fullName>
    </submittedName>
</protein>
<evidence type="ECO:0000313" key="1">
    <source>
        <dbReference type="EMBL" id="VFK32492.1"/>
    </source>
</evidence>
<reference evidence="2" key="1">
    <citation type="submission" date="2019-02" db="EMBL/GenBank/DDBJ databases">
        <authorList>
            <person name="Gruber-Vodicka R. H."/>
            <person name="Seah K. B. B."/>
        </authorList>
    </citation>
    <scope>NUCLEOTIDE SEQUENCE</scope>
    <source>
        <strain evidence="1">BECK_BZ197</strain>
        <strain evidence="3">BECK_BZ198</strain>
        <strain evidence="2">BECK_BZ199</strain>
    </source>
</reference>
<gene>
    <name evidence="1" type="ORF">BECKMB1821G_GA0114241_11147</name>
    <name evidence="3" type="ORF">BECKMB1821H_GA0114242_10923</name>
    <name evidence="2" type="ORF">BECKMB1821I_GA0114274_11161</name>
</gene>
<evidence type="ECO:0000313" key="2">
    <source>
        <dbReference type="EMBL" id="VFK35398.1"/>
    </source>
</evidence>
<dbReference type="EMBL" id="CAADFQ010000116">
    <property type="protein sequence ID" value="VFK35398.1"/>
    <property type="molecule type" value="Genomic_DNA"/>
</dbReference>
<dbReference type="EMBL" id="CAADGH010000092">
    <property type="protein sequence ID" value="VFK77029.1"/>
    <property type="molecule type" value="Genomic_DNA"/>
</dbReference>
<proteinExistence type="predicted"/>
<name>A0A450Y1H2_9GAMM</name>
<dbReference type="AlphaFoldDB" id="A0A450Y1H2"/>